<dbReference type="RefSeq" id="XP_033575682.1">
    <property type="nucleotide sequence ID" value="XM_033715612.1"/>
</dbReference>
<evidence type="ECO:0000313" key="5">
    <source>
        <dbReference type="RefSeq" id="XP_033575682.1"/>
    </source>
</evidence>
<evidence type="ECO:0000256" key="1">
    <source>
        <dbReference type="ARBA" id="ARBA00022737"/>
    </source>
</evidence>
<gene>
    <name evidence="3 5" type="ORF">BDZ99DRAFT_389104</name>
</gene>
<keyword evidence="1" id="KW-0677">Repeat</keyword>
<name>A0A6A6YJJ0_9PEZI</name>
<dbReference type="InterPro" id="IPR000408">
    <property type="entry name" value="Reg_chr_condens"/>
</dbReference>
<dbReference type="Proteomes" id="UP000504636">
    <property type="component" value="Unplaced"/>
</dbReference>
<dbReference type="Gene3D" id="2.130.10.30">
    <property type="entry name" value="Regulator of chromosome condensation 1/beta-lactamase-inhibitor protein II"/>
    <property type="match status" value="1"/>
</dbReference>
<protein>
    <submittedName>
        <fullName evidence="3 5">RCC1/BLIP-II</fullName>
    </submittedName>
</protein>
<dbReference type="EMBL" id="MU003702">
    <property type="protein sequence ID" value="KAF2808718.1"/>
    <property type="molecule type" value="Genomic_DNA"/>
</dbReference>
<organism evidence="3">
    <name type="scientific">Mytilinidion resinicola</name>
    <dbReference type="NCBI Taxonomy" id="574789"/>
    <lineage>
        <taxon>Eukaryota</taxon>
        <taxon>Fungi</taxon>
        <taxon>Dikarya</taxon>
        <taxon>Ascomycota</taxon>
        <taxon>Pezizomycotina</taxon>
        <taxon>Dothideomycetes</taxon>
        <taxon>Pleosporomycetidae</taxon>
        <taxon>Mytilinidiales</taxon>
        <taxon>Mytilinidiaceae</taxon>
        <taxon>Mytilinidion</taxon>
    </lineage>
</organism>
<feature type="repeat" description="RCC1" evidence="2">
    <location>
        <begin position="19"/>
        <end position="73"/>
    </location>
</feature>
<evidence type="ECO:0000256" key="2">
    <source>
        <dbReference type="PROSITE-ProRule" id="PRU00235"/>
    </source>
</evidence>
<keyword evidence="4" id="KW-1185">Reference proteome</keyword>
<dbReference type="PANTHER" id="PTHR22870">
    <property type="entry name" value="REGULATOR OF CHROMOSOME CONDENSATION"/>
    <property type="match status" value="1"/>
</dbReference>
<feature type="repeat" description="RCC1" evidence="2">
    <location>
        <begin position="144"/>
        <end position="196"/>
    </location>
</feature>
<dbReference type="InterPro" id="IPR051210">
    <property type="entry name" value="Ub_ligase/GEF_domain"/>
</dbReference>
<dbReference type="SUPFAM" id="SSF50985">
    <property type="entry name" value="RCC1/BLIP-II"/>
    <property type="match status" value="1"/>
</dbReference>
<evidence type="ECO:0000313" key="4">
    <source>
        <dbReference type="Proteomes" id="UP000504636"/>
    </source>
</evidence>
<dbReference type="PROSITE" id="PS50012">
    <property type="entry name" value="RCC1_3"/>
    <property type="match status" value="2"/>
</dbReference>
<reference evidence="5" key="2">
    <citation type="submission" date="2020-04" db="EMBL/GenBank/DDBJ databases">
        <authorList>
            <consortium name="NCBI Genome Project"/>
        </authorList>
    </citation>
    <scope>NUCLEOTIDE SEQUENCE</scope>
    <source>
        <strain evidence="5">CBS 304.34</strain>
    </source>
</reference>
<dbReference type="GeneID" id="54456505"/>
<dbReference type="AlphaFoldDB" id="A0A6A6YJJ0"/>
<dbReference type="Pfam" id="PF00415">
    <property type="entry name" value="RCC1"/>
    <property type="match status" value="2"/>
</dbReference>
<dbReference type="OrthoDB" id="5370059at2759"/>
<accession>A0A6A6YJJ0</accession>
<evidence type="ECO:0000313" key="3">
    <source>
        <dbReference type="EMBL" id="KAF2808718.1"/>
    </source>
</evidence>
<reference evidence="5" key="3">
    <citation type="submission" date="2025-04" db="UniProtKB">
        <authorList>
            <consortium name="RefSeq"/>
        </authorList>
    </citation>
    <scope>IDENTIFICATION</scope>
    <source>
        <strain evidence="5">CBS 304.34</strain>
    </source>
</reference>
<sequence length="213" mass="22775">MPTQLEAGATFFTLLLDNGEVFTWGDPRYPQCLGRTVDDDAPATTPTRVPYIEGIRIKKIGSGGWMSGALGSELDGGELYIWGRSEPGFESKISALSKEDDDTHVHVVEVRIDGMEADVVNFGIGAGHLIVAASSDTNNSEVRRAVLACGQGDFGQLGIGKRADFVEKLTEIPCLRGSVVCNVACGSKTSFVVVKKQEATSELHDEGRRLDGA</sequence>
<proteinExistence type="predicted"/>
<dbReference type="PANTHER" id="PTHR22870:SF360">
    <property type="entry name" value="ULTRAVIOLET-B RECEPTOR UVR8"/>
    <property type="match status" value="1"/>
</dbReference>
<reference evidence="3 5" key="1">
    <citation type="journal article" date="2020" name="Stud. Mycol.">
        <title>101 Dothideomycetes genomes: a test case for predicting lifestyles and emergence of pathogens.</title>
        <authorList>
            <person name="Haridas S."/>
            <person name="Albert R."/>
            <person name="Binder M."/>
            <person name="Bloem J."/>
            <person name="Labutti K."/>
            <person name="Salamov A."/>
            <person name="Andreopoulos B."/>
            <person name="Baker S."/>
            <person name="Barry K."/>
            <person name="Bills G."/>
            <person name="Bluhm B."/>
            <person name="Cannon C."/>
            <person name="Castanera R."/>
            <person name="Culley D."/>
            <person name="Daum C."/>
            <person name="Ezra D."/>
            <person name="Gonzalez J."/>
            <person name="Henrissat B."/>
            <person name="Kuo A."/>
            <person name="Liang C."/>
            <person name="Lipzen A."/>
            <person name="Lutzoni F."/>
            <person name="Magnuson J."/>
            <person name="Mondo S."/>
            <person name="Nolan M."/>
            <person name="Ohm R."/>
            <person name="Pangilinan J."/>
            <person name="Park H.-J."/>
            <person name="Ramirez L."/>
            <person name="Alfaro M."/>
            <person name="Sun H."/>
            <person name="Tritt A."/>
            <person name="Yoshinaga Y."/>
            <person name="Zwiers L.-H."/>
            <person name="Turgeon B."/>
            <person name="Goodwin S."/>
            <person name="Spatafora J."/>
            <person name="Crous P."/>
            <person name="Grigoriev I."/>
        </authorList>
    </citation>
    <scope>NUCLEOTIDE SEQUENCE</scope>
    <source>
        <strain evidence="3 5">CBS 304.34</strain>
    </source>
</reference>
<dbReference type="InterPro" id="IPR009091">
    <property type="entry name" value="RCC1/BLIP-II"/>
</dbReference>